<dbReference type="GO" id="GO:0003677">
    <property type="term" value="F:DNA binding"/>
    <property type="evidence" value="ECO:0007669"/>
    <property type="project" value="UniProtKB-UniRule"/>
</dbReference>
<keyword evidence="2" id="KW-0963">Cytoplasm</keyword>
<dbReference type="EMBL" id="CP018632">
    <property type="protein sequence ID" value="ASJ73807.1"/>
    <property type="molecule type" value="Genomic_DNA"/>
</dbReference>
<dbReference type="PROSITE" id="PS51898">
    <property type="entry name" value="TYR_RECOMBINASE"/>
    <property type="match status" value="1"/>
</dbReference>
<dbReference type="InterPro" id="IPR004107">
    <property type="entry name" value="Integrase_SAM-like_N"/>
</dbReference>
<dbReference type="OrthoDB" id="9801717at2"/>
<dbReference type="AlphaFoldDB" id="A0A2Z2P0P5"/>
<dbReference type="RefSeq" id="WP_088918939.1">
    <property type="nucleotide sequence ID" value="NZ_CP018632.1"/>
</dbReference>
<dbReference type="GO" id="GO:0015074">
    <property type="term" value="P:DNA integration"/>
    <property type="evidence" value="ECO:0007669"/>
    <property type="project" value="UniProtKB-KW"/>
</dbReference>
<dbReference type="KEGG" id="gai:IMCC3135_18640"/>
<dbReference type="Gene3D" id="1.10.150.130">
    <property type="match status" value="1"/>
</dbReference>
<dbReference type="PANTHER" id="PTHR30349:SF77">
    <property type="entry name" value="TYROSINE RECOMBINASE XERC"/>
    <property type="match status" value="1"/>
</dbReference>
<feature type="domain" description="Tyr recombinase" evidence="10">
    <location>
        <begin position="136"/>
        <end position="328"/>
    </location>
</feature>
<dbReference type="PANTHER" id="PTHR30349">
    <property type="entry name" value="PHAGE INTEGRASE-RELATED"/>
    <property type="match status" value="1"/>
</dbReference>
<evidence type="ECO:0000256" key="6">
    <source>
        <dbReference type="ARBA" id="ARBA00023125"/>
    </source>
</evidence>
<evidence type="ECO:0000259" key="10">
    <source>
        <dbReference type="PROSITE" id="PS51898"/>
    </source>
</evidence>
<dbReference type="InterPro" id="IPR013762">
    <property type="entry name" value="Integrase-like_cat_sf"/>
</dbReference>
<evidence type="ECO:0000256" key="2">
    <source>
        <dbReference type="ARBA" id="ARBA00022490"/>
    </source>
</evidence>
<dbReference type="GO" id="GO:0005737">
    <property type="term" value="C:cytoplasm"/>
    <property type="evidence" value="ECO:0007669"/>
    <property type="project" value="UniProtKB-SubCell"/>
</dbReference>
<sequence length="331" mass="37301">MENPQDLALIISSADIPARVATGETPTLFAVNPESERRFWEFFVVTIRNTNTRYAYLNAVYRFSDWCQFHRIQLEDVDPMVVAAYIEQLNQVYAAPSVKQHLAAIRMLFDWLVTGHVVAVNPAVAVRGPRHTVKVGKTPVLTAKETRTLLDSIETDTLVGLRDRALISVMVYSFGRISAVAAMCVADYYTQGKRSYFRLLEKGGSFNVIPSHHIAQEYVDIYVQTAGISDDRKGPLFRTSGRGRQKNVLLPKAISRFSALQMVKRRAFRAGLPTEICNHTFRGTGITEYLRNGGELETAARIAGHDSTRTTQIYDRSEQELTLDEIERILI</sequence>
<dbReference type="InterPro" id="IPR050090">
    <property type="entry name" value="Tyrosine_recombinase_XerCD"/>
</dbReference>
<gene>
    <name evidence="12" type="primary">xerD_9</name>
    <name evidence="12" type="ORF">IMCC3135_18640</name>
</gene>
<evidence type="ECO:0000256" key="3">
    <source>
        <dbReference type="ARBA" id="ARBA00022618"/>
    </source>
</evidence>
<evidence type="ECO:0000256" key="4">
    <source>
        <dbReference type="ARBA" id="ARBA00022829"/>
    </source>
</evidence>
<protein>
    <submittedName>
        <fullName evidence="12">Tyrosine recombinase XerD</fullName>
    </submittedName>
</protein>
<dbReference type="PROSITE" id="PS51900">
    <property type="entry name" value="CB"/>
    <property type="match status" value="1"/>
</dbReference>
<evidence type="ECO:0000313" key="12">
    <source>
        <dbReference type="EMBL" id="ASJ73807.1"/>
    </source>
</evidence>
<dbReference type="Pfam" id="PF00589">
    <property type="entry name" value="Phage_integrase"/>
    <property type="match status" value="1"/>
</dbReference>
<keyword evidence="8" id="KW-0131">Cell cycle</keyword>
<evidence type="ECO:0000256" key="5">
    <source>
        <dbReference type="ARBA" id="ARBA00022908"/>
    </source>
</evidence>
<dbReference type="SUPFAM" id="SSF56349">
    <property type="entry name" value="DNA breaking-rejoining enzymes"/>
    <property type="match status" value="1"/>
</dbReference>
<dbReference type="InterPro" id="IPR010998">
    <property type="entry name" value="Integrase_recombinase_N"/>
</dbReference>
<evidence type="ECO:0000313" key="13">
    <source>
        <dbReference type="Proteomes" id="UP000250079"/>
    </source>
</evidence>
<evidence type="ECO:0000256" key="1">
    <source>
        <dbReference type="ARBA" id="ARBA00004496"/>
    </source>
</evidence>
<dbReference type="Pfam" id="PF02899">
    <property type="entry name" value="Phage_int_SAM_1"/>
    <property type="match status" value="1"/>
</dbReference>
<keyword evidence="7" id="KW-0233">DNA recombination</keyword>
<dbReference type="InterPro" id="IPR011010">
    <property type="entry name" value="DNA_brk_join_enz"/>
</dbReference>
<feature type="domain" description="Core-binding (CB)" evidence="11">
    <location>
        <begin position="30"/>
        <end position="113"/>
    </location>
</feature>
<accession>A0A2Z2P0P5</accession>
<dbReference type="GO" id="GO:0007059">
    <property type="term" value="P:chromosome segregation"/>
    <property type="evidence" value="ECO:0007669"/>
    <property type="project" value="UniProtKB-KW"/>
</dbReference>
<dbReference type="Proteomes" id="UP000250079">
    <property type="component" value="Chromosome"/>
</dbReference>
<dbReference type="InterPro" id="IPR044068">
    <property type="entry name" value="CB"/>
</dbReference>
<keyword evidence="13" id="KW-1185">Reference proteome</keyword>
<keyword evidence="5" id="KW-0229">DNA integration</keyword>
<dbReference type="GO" id="GO:0051301">
    <property type="term" value="P:cell division"/>
    <property type="evidence" value="ECO:0007669"/>
    <property type="project" value="UniProtKB-KW"/>
</dbReference>
<keyword evidence="6 9" id="KW-0238">DNA-binding</keyword>
<evidence type="ECO:0000259" key="11">
    <source>
        <dbReference type="PROSITE" id="PS51900"/>
    </source>
</evidence>
<name>A0A2Z2P0P5_9GAMM</name>
<reference evidence="12 13" key="1">
    <citation type="submission" date="2016-12" db="EMBL/GenBank/DDBJ databases">
        <authorList>
            <person name="Song W.-J."/>
            <person name="Kurnit D.M."/>
        </authorList>
    </citation>
    <scope>NUCLEOTIDE SEQUENCE [LARGE SCALE GENOMIC DNA]</scope>
    <source>
        <strain evidence="12 13">IMCC3135</strain>
    </source>
</reference>
<dbReference type="Gene3D" id="1.10.443.10">
    <property type="entry name" value="Intergrase catalytic core"/>
    <property type="match status" value="1"/>
</dbReference>
<organism evidence="12 13">
    <name type="scientific">Granulosicoccus antarcticus IMCC3135</name>
    <dbReference type="NCBI Taxonomy" id="1192854"/>
    <lineage>
        <taxon>Bacteria</taxon>
        <taxon>Pseudomonadati</taxon>
        <taxon>Pseudomonadota</taxon>
        <taxon>Gammaproteobacteria</taxon>
        <taxon>Chromatiales</taxon>
        <taxon>Granulosicoccaceae</taxon>
        <taxon>Granulosicoccus</taxon>
    </lineage>
</organism>
<evidence type="ECO:0000256" key="9">
    <source>
        <dbReference type="PROSITE-ProRule" id="PRU01248"/>
    </source>
</evidence>
<evidence type="ECO:0000256" key="7">
    <source>
        <dbReference type="ARBA" id="ARBA00023172"/>
    </source>
</evidence>
<proteinExistence type="predicted"/>
<evidence type="ECO:0000256" key="8">
    <source>
        <dbReference type="ARBA" id="ARBA00023306"/>
    </source>
</evidence>
<dbReference type="InterPro" id="IPR002104">
    <property type="entry name" value="Integrase_catalytic"/>
</dbReference>
<comment type="subcellular location">
    <subcellularLocation>
        <location evidence="1">Cytoplasm</location>
    </subcellularLocation>
</comment>
<dbReference type="GO" id="GO:0006310">
    <property type="term" value="P:DNA recombination"/>
    <property type="evidence" value="ECO:0007669"/>
    <property type="project" value="UniProtKB-KW"/>
</dbReference>
<keyword evidence="4" id="KW-0159">Chromosome partition</keyword>
<keyword evidence="3" id="KW-0132">Cell division</keyword>